<dbReference type="PRINTS" id="PR01041">
    <property type="entry name" value="TRNASYNTHMET"/>
</dbReference>
<evidence type="ECO:0000256" key="1">
    <source>
        <dbReference type="ARBA" id="ARBA00005594"/>
    </source>
</evidence>
<evidence type="ECO:0000313" key="9">
    <source>
        <dbReference type="EMBL" id="RPA96903.1"/>
    </source>
</evidence>
<keyword evidence="6 7" id="KW-0030">Aminoacyl-tRNA synthetase</keyword>
<evidence type="ECO:0000313" key="10">
    <source>
        <dbReference type="Proteomes" id="UP000276215"/>
    </source>
</evidence>
<dbReference type="EMBL" id="ML120410">
    <property type="protein sequence ID" value="RPA96903.1"/>
    <property type="molecule type" value="Genomic_DNA"/>
</dbReference>
<evidence type="ECO:0000256" key="6">
    <source>
        <dbReference type="ARBA" id="ARBA00023146"/>
    </source>
</evidence>
<dbReference type="PANTHER" id="PTHR43326:SF1">
    <property type="entry name" value="METHIONINE--TRNA LIGASE, MITOCHONDRIAL"/>
    <property type="match status" value="1"/>
</dbReference>
<evidence type="ECO:0000256" key="2">
    <source>
        <dbReference type="ARBA" id="ARBA00022598"/>
    </source>
</evidence>
<gene>
    <name evidence="9" type="ORF">L873DRAFT_1923164</name>
</gene>
<dbReference type="AlphaFoldDB" id="A0A3N4JF81"/>
<dbReference type="GO" id="GO:0004825">
    <property type="term" value="F:methionine-tRNA ligase activity"/>
    <property type="evidence" value="ECO:0007669"/>
    <property type="project" value="InterPro"/>
</dbReference>
<proteinExistence type="inferred from homology"/>
<keyword evidence="5 7" id="KW-0648">Protein biosynthesis</keyword>
<dbReference type="SUPFAM" id="SSF52374">
    <property type="entry name" value="Nucleotidylyl transferase"/>
    <property type="match status" value="1"/>
</dbReference>
<evidence type="ECO:0000259" key="8">
    <source>
        <dbReference type="Pfam" id="PF09334"/>
    </source>
</evidence>
<organism evidence="9 10">
    <name type="scientific">Choiromyces venosus 120613-1</name>
    <dbReference type="NCBI Taxonomy" id="1336337"/>
    <lineage>
        <taxon>Eukaryota</taxon>
        <taxon>Fungi</taxon>
        <taxon>Dikarya</taxon>
        <taxon>Ascomycota</taxon>
        <taxon>Pezizomycotina</taxon>
        <taxon>Pezizomycetes</taxon>
        <taxon>Pezizales</taxon>
        <taxon>Tuberaceae</taxon>
        <taxon>Choiromyces</taxon>
    </lineage>
</organism>
<reference evidence="9 10" key="1">
    <citation type="journal article" date="2018" name="Nat. Ecol. Evol.">
        <title>Pezizomycetes genomes reveal the molecular basis of ectomycorrhizal truffle lifestyle.</title>
        <authorList>
            <person name="Murat C."/>
            <person name="Payen T."/>
            <person name="Noel B."/>
            <person name="Kuo A."/>
            <person name="Morin E."/>
            <person name="Chen J."/>
            <person name="Kohler A."/>
            <person name="Krizsan K."/>
            <person name="Balestrini R."/>
            <person name="Da Silva C."/>
            <person name="Montanini B."/>
            <person name="Hainaut M."/>
            <person name="Levati E."/>
            <person name="Barry K.W."/>
            <person name="Belfiori B."/>
            <person name="Cichocki N."/>
            <person name="Clum A."/>
            <person name="Dockter R.B."/>
            <person name="Fauchery L."/>
            <person name="Guy J."/>
            <person name="Iotti M."/>
            <person name="Le Tacon F."/>
            <person name="Lindquist E.A."/>
            <person name="Lipzen A."/>
            <person name="Malagnac F."/>
            <person name="Mello A."/>
            <person name="Molinier V."/>
            <person name="Miyauchi S."/>
            <person name="Poulain J."/>
            <person name="Riccioni C."/>
            <person name="Rubini A."/>
            <person name="Sitrit Y."/>
            <person name="Splivallo R."/>
            <person name="Traeger S."/>
            <person name="Wang M."/>
            <person name="Zifcakova L."/>
            <person name="Wipf D."/>
            <person name="Zambonelli A."/>
            <person name="Paolocci F."/>
            <person name="Nowrousian M."/>
            <person name="Ottonello S."/>
            <person name="Baldrian P."/>
            <person name="Spatafora J.W."/>
            <person name="Henrissat B."/>
            <person name="Nagy L.G."/>
            <person name="Aury J.M."/>
            <person name="Wincker P."/>
            <person name="Grigoriev I.V."/>
            <person name="Bonfante P."/>
            <person name="Martin F.M."/>
        </authorList>
    </citation>
    <scope>NUCLEOTIDE SEQUENCE [LARGE SCALE GENOMIC DNA]</scope>
    <source>
        <strain evidence="9 10">120613-1</strain>
    </source>
</reference>
<keyword evidence="4 7" id="KW-0067">ATP-binding</keyword>
<feature type="domain" description="Methionyl/Leucyl tRNA synthetase" evidence="8">
    <location>
        <begin position="190"/>
        <end position="285"/>
    </location>
</feature>
<dbReference type="Gene3D" id="3.40.50.620">
    <property type="entry name" value="HUPs"/>
    <property type="match status" value="1"/>
</dbReference>
<evidence type="ECO:0000256" key="3">
    <source>
        <dbReference type="ARBA" id="ARBA00022741"/>
    </source>
</evidence>
<keyword evidence="2 7" id="KW-0436">Ligase</keyword>
<dbReference type="Proteomes" id="UP000276215">
    <property type="component" value="Unassembled WGS sequence"/>
</dbReference>
<dbReference type="GO" id="GO:0016740">
    <property type="term" value="F:transferase activity"/>
    <property type="evidence" value="ECO:0007669"/>
    <property type="project" value="UniProtKB-KW"/>
</dbReference>
<keyword evidence="3 7" id="KW-0547">Nucleotide-binding</keyword>
<dbReference type="GO" id="GO:0005524">
    <property type="term" value="F:ATP binding"/>
    <property type="evidence" value="ECO:0007669"/>
    <property type="project" value="UniProtKB-KW"/>
</dbReference>
<evidence type="ECO:0000256" key="7">
    <source>
        <dbReference type="RuleBase" id="RU363039"/>
    </source>
</evidence>
<protein>
    <submittedName>
        <fullName evidence="9">Nucleotidylyl transferase</fullName>
    </submittedName>
</protein>
<name>A0A3N4JF81_9PEZI</name>
<dbReference type="Pfam" id="PF09334">
    <property type="entry name" value="tRNA-synt_1g"/>
    <property type="match status" value="2"/>
</dbReference>
<dbReference type="InterPro" id="IPR015413">
    <property type="entry name" value="Methionyl/Leucyl_tRNA_Synth"/>
</dbReference>
<dbReference type="InterPro" id="IPR014729">
    <property type="entry name" value="Rossmann-like_a/b/a_fold"/>
</dbReference>
<feature type="domain" description="Methionyl/Leucyl tRNA synthetase" evidence="8">
    <location>
        <begin position="60"/>
        <end position="173"/>
    </location>
</feature>
<evidence type="ECO:0000256" key="4">
    <source>
        <dbReference type="ARBA" id="ARBA00022840"/>
    </source>
</evidence>
<accession>A0A3N4JF81</accession>
<dbReference type="InterPro" id="IPR033911">
    <property type="entry name" value="MetRS_core"/>
</dbReference>
<dbReference type="STRING" id="1336337.A0A3N4JF81"/>
<evidence type="ECO:0000256" key="5">
    <source>
        <dbReference type="ARBA" id="ARBA00022917"/>
    </source>
</evidence>
<dbReference type="OrthoDB" id="24670at2759"/>
<sequence>MTSFWQFAQRRLATKNWTWHRCLSVLGKQTFKATPAGGSRSMRRKKYTFDAKGKSEKTDYVTTPIFYVNADPYIRHLYTMVLADLPKPRQILLSRKALLSTGADEHGMKMQEGAEIADITPREFCDVIVGRFKNQAGANAPYDIAIRTSSPAVAEAIKCIWRRTMDSGYIGTASVVDPESSWKQQISVKRQKFVEWTEETNYHLRLSTLAPRLLELYRADRDWIVPRALYKEVIAVMDNGLEDLSISRPRSCFHWGIPVPTDPAPMTYVWLDTKTNYLTNPTYPTWSPPRPTSFWPADIADGMRFYLLQEGSITDDGD</sequence>
<keyword evidence="10" id="KW-1185">Reference proteome</keyword>
<dbReference type="GO" id="GO:0006431">
    <property type="term" value="P:methionyl-tRNA aminoacylation"/>
    <property type="evidence" value="ECO:0007669"/>
    <property type="project" value="InterPro"/>
</dbReference>
<dbReference type="InterPro" id="IPR023457">
    <property type="entry name" value="Met-tRNA_synth_2"/>
</dbReference>
<comment type="similarity">
    <text evidence="1 7">Belongs to the class-I aminoacyl-tRNA synthetase family.</text>
</comment>
<dbReference type="PANTHER" id="PTHR43326">
    <property type="entry name" value="METHIONYL-TRNA SYNTHETASE"/>
    <property type="match status" value="1"/>
</dbReference>
<keyword evidence="9" id="KW-0808">Transferase</keyword>